<protein>
    <recommendedName>
        <fullName evidence="1">DUF551 domain-containing protein</fullName>
    </recommendedName>
</protein>
<gene>
    <name evidence="2" type="ORF">UFOVP28_84</name>
</gene>
<reference evidence="2" key="1">
    <citation type="submission" date="2020-04" db="EMBL/GenBank/DDBJ databases">
        <authorList>
            <person name="Chiriac C."/>
            <person name="Salcher M."/>
            <person name="Ghai R."/>
            <person name="Kavagutti S V."/>
        </authorList>
    </citation>
    <scope>NUCLEOTIDE SEQUENCE</scope>
</reference>
<feature type="domain" description="DUF551" evidence="1">
    <location>
        <begin position="105"/>
        <end position="145"/>
    </location>
</feature>
<evidence type="ECO:0000313" key="2">
    <source>
        <dbReference type="EMBL" id="CAB4122945.1"/>
    </source>
</evidence>
<sequence>MTMTNAEAVEYLKEHQGWYREGVWCREVDEALTLAITALEATGEPVAWRARDEDDRQWVHVGHNPRTPFKICEPLYLHPAPSVPAWQPIETAPDGMVIDVWYAPVKTIPCRVPNAHRDGDRWYDGTGNRMWHTPTHWMPLPPAPEVKP</sequence>
<evidence type="ECO:0000259" key="1">
    <source>
        <dbReference type="Pfam" id="PF04448"/>
    </source>
</evidence>
<name>A0A6J5KNK1_9CAUD</name>
<proteinExistence type="predicted"/>
<organism evidence="2">
    <name type="scientific">uncultured Caudovirales phage</name>
    <dbReference type="NCBI Taxonomy" id="2100421"/>
    <lineage>
        <taxon>Viruses</taxon>
        <taxon>Duplodnaviria</taxon>
        <taxon>Heunggongvirae</taxon>
        <taxon>Uroviricota</taxon>
        <taxon>Caudoviricetes</taxon>
        <taxon>Peduoviridae</taxon>
        <taxon>Maltschvirus</taxon>
        <taxon>Maltschvirus maltsch</taxon>
    </lineage>
</organism>
<accession>A0A6J5KNK1</accession>
<dbReference type="Pfam" id="PF04448">
    <property type="entry name" value="DUF551"/>
    <property type="match status" value="1"/>
</dbReference>
<dbReference type="InterPro" id="IPR007539">
    <property type="entry name" value="DUF551"/>
</dbReference>
<dbReference type="EMBL" id="LR796165">
    <property type="protein sequence ID" value="CAB4122945.1"/>
    <property type="molecule type" value="Genomic_DNA"/>
</dbReference>